<feature type="compositionally biased region" description="Pro residues" evidence="1">
    <location>
        <begin position="123"/>
        <end position="133"/>
    </location>
</feature>
<gene>
    <name evidence="2" type="ORF">PAPOLLO_LOCUS11842</name>
</gene>
<name>A0A8S3WXY5_PARAO</name>
<sequence length="218" mass="24525">MQIHFRPPAAAATPVRESWPRRANESREWSGARRPAPQHAVEITAASRHSLAPRVQIPKCAFNTDIARCYAKLSPKREPPEMGYEAELMSARRLELPAAPGKEFRAPVMLPAPAPHSVIQCMRPPPPPPPPAPRLHKPPSFEEPSSSIPDLANGYVFWKASNPEKRMKRNKYIRKIGLDSVAPFILQQKTGYANFSNDLKRRIDNILEQIHKEKSIPA</sequence>
<protein>
    <submittedName>
        <fullName evidence="2">(apollo) hypothetical protein</fullName>
    </submittedName>
</protein>
<evidence type="ECO:0000313" key="3">
    <source>
        <dbReference type="Proteomes" id="UP000691718"/>
    </source>
</evidence>
<feature type="region of interest" description="Disordered" evidence="1">
    <location>
        <begin position="120"/>
        <end position="146"/>
    </location>
</feature>
<feature type="region of interest" description="Disordered" evidence="1">
    <location>
        <begin position="1"/>
        <end position="36"/>
    </location>
</feature>
<comment type="caution">
    <text evidence="2">The sequence shown here is derived from an EMBL/GenBank/DDBJ whole genome shotgun (WGS) entry which is preliminary data.</text>
</comment>
<dbReference type="OrthoDB" id="7445763at2759"/>
<organism evidence="2 3">
    <name type="scientific">Parnassius apollo</name>
    <name type="common">Apollo butterfly</name>
    <name type="synonym">Papilio apollo</name>
    <dbReference type="NCBI Taxonomy" id="110799"/>
    <lineage>
        <taxon>Eukaryota</taxon>
        <taxon>Metazoa</taxon>
        <taxon>Ecdysozoa</taxon>
        <taxon>Arthropoda</taxon>
        <taxon>Hexapoda</taxon>
        <taxon>Insecta</taxon>
        <taxon>Pterygota</taxon>
        <taxon>Neoptera</taxon>
        <taxon>Endopterygota</taxon>
        <taxon>Lepidoptera</taxon>
        <taxon>Glossata</taxon>
        <taxon>Ditrysia</taxon>
        <taxon>Papilionoidea</taxon>
        <taxon>Papilionidae</taxon>
        <taxon>Parnassiinae</taxon>
        <taxon>Parnassini</taxon>
        <taxon>Parnassius</taxon>
        <taxon>Parnassius</taxon>
    </lineage>
</organism>
<evidence type="ECO:0000256" key="1">
    <source>
        <dbReference type="SAM" id="MobiDB-lite"/>
    </source>
</evidence>
<dbReference type="Proteomes" id="UP000691718">
    <property type="component" value="Unassembled WGS sequence"/>
</dbReference>
<dbReference type="AlphaFoldDB" id="A0A8S3WXY5"/>
<keyword evidence="3" id="KW-1185">Reference proteome</keyword>
<feature type="compositionally biased region" description="Basic and acidic residues" evidence="1">
    <location>
        <begin position="18"/>
        <end position="31"/>
    </location>
</feature>
<accession>A0A8S3WXY5</accession>
<reference evidence="2" key="1">
    <citation type="submission" date="2021-04" db="EMBL/GenBank/DDBJ databases">
        <authorList>
            <person name="Tunstrom K."/>
        </authorList>
    </citation>
    <scope>NUCLEOTIDE SEQUENCE</scope>
</reference>
<evidence type="ECO:0000313" key="2">
    <source>
        <dbReference type="EMBL" id="CAG4989584.1"/>
    </source>
</evidence>
<proteinExistence type="predicted"/>
<dbReference type="EMBL" id="CAJQZP010000851">
    <property type="protein sequence ID" value="CAG4989584.1"/>
    <property type="molecule type" value="Genomic_DNA"/>
</dbReference>